<comment type="caution">
    <text evidence="1">The sequence shown here is derived from an EMBL/GenBank/DDBJ whole genome shotgun (WGS) entry which is preliminary data.</text>
</comment>
<sequence length="113" mass="12582">MALLGIEPATSISRVRRANHSATLPLLYSLEFLKFVTKFHLTTHHTEERGDVVGHEVDSGIPQHVELYHNKREPTAAENQVSCPRLAKLGFLCPCRSGDSIALTLEQGCFRSQ</sequence>
<protein>
    <recommendedName>
        <fullName evidence="3">DNA-directed RNA polymerase</fullName>
    </recommendedName>
</protein>
<dbReference type="EMBL" id="BMAT01002205">
    <property type="protein sequence ID" value="GFS01555.1"/>
    <property type="molecule type" value="Genomic_DNA"/>
</dbReference>
<evidence type="ECO:0000313" key="1">
    <source>
        <dbReference type="EMBL" id="GFS01555.1"/>
    </source>
</evidence>
<evidence type="ECO:0000313" key="2">
    <source>
        <dbReference type="Proteomes" id="UP000762676"/>
    </source>
</evidence>
<gene>
    <name evidence="1" type="ORF">ElyMa_001100400</name>
</gene>
<evidence type="ECO:0008006" key="3">
    <source>
        <dbReference type="Google" id="ProtNLM"/>
    </source>
</evidence>
<keyword evidence="2" id="KW-1185">Reference proteome</keyword>
<accession>A0AAV4HVD9</accession>
<dbReference type="Proteomes" id="UP000762676">
    <property type="component" value="Unassembled WGS sequence"/>
</dbReference>
<reference evidence="1 2" key="1">
    <citation type="journal article" date="2021" name="Elife">
        <title>Chloroplast acquisition without the gene transfer in kleptoplastic sea slugs, Plakobranchus ocellatus.</title>
        <authorList>
            <person name="Maeda T."/>
            <person name="Takahashi S."/>
            <person name="Yoshida T."/>
            <person name="Shimamura S."/>
            <person name="Takaki Y."/>
            <person name="Nagai Y."/>
            <person name="Toyoda A."/>
            <person name="Suzuki Y."/>
            <person name="Arimoto A."/>
            <person name="Ishii H."/>
            <person name="Satoh N."/>
            <person name="Nishiyama T."/>
            <person name="Hasebe M."/>
            <person name="Maruyama T."/>
            <person name="Minagawa J."/>
            <person name="Obokata J."/>
            <person name="Shigenobu S."/>
        </authorList>
    </citation>
    <scope>NUCLEOTIDE SEQUENCE [LARGE SCALE GENOMIC DNA]</scope>
</reference>
<proteinExistence type="predicted"/>
<dbReference type="AlphaFoldDB" id="A0AAV4HVD9"/>
<name>A0AAV4HVD9_9GAST</name>
<organism evidence="1 2">
    <name type="scientific">Elysia marginata</name>
    <dbReference type="NCBI Taxonomy" id="1093978"/>
    <lineage>
        <taxon>Eukaryota</taxon>
        <taxon>Metazoa</taxon>
        <taxon>Spiralia</taxon>
        <taxon>Lophotrochozoa</taxon>
        <taxon>Mollusca</taxon>
        <taxon>Gastropoda</taxon>
        <taxon>Heterobranchia</taxon>
        <taxon>Euthyneura</taxon>
        <taxon>Panpulmonata</taxon>
        <taxon>Sacoglossa</taxon>
        <taxon>Placobranchoidea</taxon>
        <taxon>Plakobranchidae</taxon>
        <taxon>Elysia</taxon>
    </lineage>
</organism>